<dbReference type="GeneID" id="123032192"/>
<dbReference type="Ensembl" id="ENSVKKT00000023720.1">
    <property type="protein sequence ID" value="ENSVKKP00000023146.1"/>
    <property type="gene ID" value="ENSVKKG00000015364.1"/>
</dbReference>
<sequence>MSATTTPLRHKRCLLLLSSIIFWAALAPTVLAFPMQDSNPLYQYDGQVRLRHLYTADDQTHLYLQITADGTVSGSRYQNPFSLMEIKAVKMGIVVLKAKTTSLFLCMKPTGQLYSAISYREEACNFRETVLQDGYNVYFSESYNLPISLSSRRNLSPDQPLPPFSQFLPLVNRIPLEPEPVDYTFHRQTPDVESDDPFNLLGQQPDSMNPNYVSW</sequence>
<gene>
    <name evidence="3" type="primary">LOC123032192</name>
</gene>
<comment type="similarity">
    <text evidence="1 2">Belongs to the heparin-binding growth factors family.</text>
</comment>
<dbReference type="SMART" id="SM00442">
    <property type="entry name" value="FGF"/>
    <property type="match status" value="1"/>
</dbReference>
<dbReference type="PROSITE" id="PS00247">
    <property type="entry name" value="HBGF_FGF"/>
    <property type="match status" value="1"/>
</dbReference>
<evidence type="ECO:0000256" key="2">
    <source>
        <dbReference type="RuleBase" id="RU049442"/>
    </source>
</evidence>
<dbReference type="Proteomes" id="UP000694545">
    <property type="component" value="Unplaced"/>
</dbReference>
<evidence type="ECO:0000313" key="4">
    <source>
        <dbReference type="Proteomes" id="UP000694545"/>
    </source>
</evidence>
<reference evidence="3" key="2">
    <citation type="submission" date="2025-09" db="UniProtKB">
        <authorList>
            <consortium name="Ensembl"/>
        </authorList>
    </citation>
    <scope>IDENTIFICATION</scope>
</reference>
<reference evidence="3" key="1">
    <citation type="submission" date="2025-08" db="UniProtKB">
        <authorList>
            <consortium name="Ensembl"/>
        </authorList>
    </citation>
    <scope>IDENTIFICATION</scope>
</reference>
<dbReference type="OMA" id="EEACNFH"/>
<keyword evidence="2" id="KW-0732">Signal</keyword>
<dbReference type="AlphaFoldDB" id="A0A8D2LIZ9"/>
<proteinExistence type="inferred from homology"/>
<dbReference type="GO" id="GO:0008083">
    <property type="term" value="F:growth factor activity"/>
    <property type="evidence" value="ECO:0007669"/>
    <property type="project" value="InterPro"/>
</dbReference>
<dbReference type="SUPFAM" id="SSF50353">
    <property type="entry name" value="Cytokine"/>
    <property type="match status" value="1"/>
</dbReference>
<dbReference type="Gene3D" id="2.80.10.50">
    <property type="match status" value="1"/>
</dbReference>
<dbReference type="InterPro" id="IPR008996">
    <property type="entry name" value="IL1/FGF"/>
</dbReference>
<keyword evidence="4" id="KW-1185">Reference proteome</keyword>
<evidence type="ECO:0000256" key="1">
    <source>
        <dbReference type="ARBA" id="ARBA00007936"/>
    </source>
</evidence>
<feature type="signal peptide" evidence="2">
    <location>
        <begin position="1"/>
        <end position="32"/>
    </location>
</feature>
<accession>A0A8D2LIZ9</accession>
<organism evidence="3 4">
    <name type="scientific">Varanus komodoensis</name>
    <name type="common">Komodo dragon</name>
    <dbReference type="NCBI Taxonomy" id="61221"/>
    <lineage>
        <taxon>Eukaryota</taxon>
        <taxon>Metazoa</taxon>
        <taxon>Chordata</taxon>
        <taxon>Craniata</taxon>
        <taxon>Vertebrata</taxon>
        <taxon>Euteleostomi</taxon>
        <taxon>Lepidosauria</taxon>
        <taxon>Squamata</taxon>
        <taxon>Bifurcata</taxon>
        <taxon>Unidentata</taxon>
        <taxon>Episquamata</taxon>
        <taxon>Toxicofera</taxon>
        <taxon>Anguimorpha</taxon>
        <taxon>Paleoanguimorpha</taxon>
        <taxon>Varanoidea</taxon>
        <taxon>Varanidae</taxon>
        <taxon>Varanus</taxon>
    </lineage>
</organism>
<dbReference type="Pfam" id="PF00167">
    <property type="entry name" value="FGF"/>
    <property type="match status" value="1"/>
</dbReference>
<dbReference type="KEGG" id="vko:123032192"/>
<dbReference type="InterPro" id="IPR002209">
    <property type="entry name" value="Fibroblast_GF_fam"/>
</dbReference>
<dbReference type="RefSeq" id="XP_044303842.1">
    <property type="nucleotide sequence ID" value="XM_044447907.1"/>
</dbReference>
<dbReference type="PANTHER" id="PTHR11486">
    <property type="entry name" value="FIBROBLAST GROWTH FACTOR"/>
    <property type="match status" value="1"/>
</dbReference>
<evidence type="ECO:0000313" key="3">
    <source>
        <dbReference type="Ensembl" id="ENSVKKP00000023146.1"/>
    </source>
</evidence>
<protein>
    <recommendedName>
        <fullName evidence="2">Fibroblast growth factor</fullName>
        <shortName evidence="2">FGF</shortName>
    </recommendedName>
</protein>
<dbReference type="PRINTS" id="PR00263">
    <property type="entry name" value="HBGFFGF"/>
</dbReference>
<feature type="chain" id="PRO_5034371282" description="Fibroblast growth factor" evidence="2">
    <location>
        <begin position="33"/>
        <end position="215"/>
    </location>
</feature>
<name>A0A8D2LIZ9_VARKO</name>
<dbReference type="PRINTS" id="PR00262">
    <property type="entry name" value="IL1HBGF"/>
</dbReference>
<dbReference type="OrthoDB" id="5987799at2759"/>